<dbReference type="OrthoDB" id="1902587at2759"/>
<dbReference type="Pfam" id="PF00254">
    <property type="entry name" value="FKBP_C"/>
    <property type="match status" value="1"/>
</dbReference>
<feature type="domain" description="PPIase FKBP-type" evidence="7">
    <location>
        <begin position="58"/>
        <end position="147"/>
    </location>
</feature>
<keyword evidence="4 5" id="KW-0413">Isomerase</keyword>
<reference evidence="8" key="1">
    <citation type="submission" date="2022-07" db="EMBL/GenBank/DDBJ databases">
        <title>Phylogenomic reconstructions and comparative analyses of Kickxellomycotina fungi.</title>
        <authorList>
            <person name="Reynolds N.K."/>
            <person name="Stajich J.E."/>
            <person name="Barry K."/>
            <person name="Grigoriev I.V."/>
            <person name="Crous P."/>
            <person name="Smith M.E."/>
        </authorList>
    </citation>
    <scope>NUCLEOTIDE SEQUENCE</scope>
    <source>
        <strain evidence="8">CBS 109367</strain>
    </source>
</reference>
<dbReference type="AlphaFoldDB" id="A0A9W8GLI7"/>
<evidence type="ECO:0000256" key="2">
    <source>
        <dbReference type="ARBA" id="ARBA00013194"/>
    </source>
</evidence>
<comment type="caution">
    <text evidence="8">The sequence shown here is derived from an EMBL/GenBank/DDBJ whole genome shotgun (WGS) entry which is preliminary data.</text>
</comment>
<evidence type="ECO:0000256" key="3">
    <source>
        <dbReference type="ARBA" id="ARBA00023110"/>
    </source>
</evidence>
<evidence type="ECO:0000256" key="4">
    <source>
        <dbReference type="ARBA" id="ARBA00023235"/>
    </source>
</evidence>
<gene>
    <name evidence="8" type="ORF">IWW39_001901</name>
</gene>
<dbReference type="InterPro" id="IPR001179">
    <property type="entry name" value="PPIase_FKBP_dom"/>
</dbReference>
<dbReference type="EC" id="5.2.1.8" evidence="2 5"/>
<dbReference type="GO" id="GO:0005783">
    <property type="term" value="C:endoplasmic reticulum"/>
    <property type="evidence" value="ECO:0007669"/>
    <property type="project" value="TreeGrafter"/>
</dbReference>
<dbReference type="InterPro" id="IPR046357">
    <property type="entry name" value="PPIase_dom_sf"/>
</dbReference>
<organism evidence="8 9">
    <name type="scientific">Coemansia spiralis</name>
    <dbReference type="NCBI Taxonomy" id="417178"/>
    <lineage>
        <taxon>Eukaryota</taxon>
        <taxon>Fungi</taxon>
        <taxon>Fungi incertae sedis</taxon>
        <taxon>Zoopagomycota</taxon>
        <taxon>Kickxellomycotina</taxon>
        <taxon>Kickxellomycetes</taxon>
        <taxon>Kickxellales</taxon>
        <taxon>Kickxellaceae</taxon>
        <taxon>Coemansia</taxon>
    </lineage>
</organism>
<protein>
    <recommendedName>
        <fullName evidence="2 5">peptidylprolyl isomerase</fullName>
        <ecNumber evidence="2 5">5.2.1.8</ecNumber>
    </recommendedName>
</protein>
<feature type="signal peptide" evidence="6">
    <location>
        <begin position="1"/>
        <end position="23"/>
    </location>
</feature>
<dbReference type="GO" id="GO:0003755">
    <property type="term" value="F:peptidyl-prolyl cis-trans isomerase activity"/>
    <property type="evidence" value="ECO:0007669"/>
    <property type="project" value="UniProtKB-KW"/>
</dbReference>
<comment type="catalytic activity">
    <reaction evidence="1 5">
        <text>[protein]-peptidylproline (omega=180) = [protein]-peptidylproline (omega=0)</text>
        <dbReference type="Rhea" id="RHEA:16237"/>
        <dbReference type="Rhea" id="RHEA-COMP:10747"/>
        <dbReference type="Rhea" id="RHEA-COMP:10748"/>
        <dbReference type="ChEBI" id="CHEBI:83833"/>
        <dbReference type="ChEBI" id="CHEBI:83834"/>
        <dbReference type="EC" id="5.2.1.8"/>
    </reaction>
</comment>
<evidence type="ECO:0000313" key="8">
    <source>
        <dbReference type="EMBL" id="KAJ2688852.1"/>
    </source>
</evidence>
<evidence type="ECO:0000259" key="7">
    <source>
        <dbReference type="PROSITE" id="PS50059"/>
    </source>
</evidence>
<accession>A0A9W8GLI7</accession>
<dbReference type="FunFam" id="3.10.50.40:FF:000006">
    <property type="entry name" value="Peptidyl-prolyl cis-trans isomerase"/>
    <property type="match status" value="1"/>
</dbReference>
<sequence length="159" mass="17026">MKLFTLALVSVGLLGLSITGVCADAPDTKDAKPRTPPTSLQIGVKHRPEECPVRTKVGDKIAVHYEGKLFSNGKVFDSSLKRGEPIEFTLGHGHVIKGWDQGLLNMCVGEKRVLKIPGDLAYGSRGAPPDIPADAALVFSTELMAVNGKTAKDLLHQEL</sequence>
<dbReference type="PANTHER" id="PTHR45779:SF6">
    <property type="entry name" value="PEPTIDYL-PROLYL CIS-TRANS ISOMERASE FKBP15-1"/>
    <property type="match status" value="1"/>
</dbReference>
<evidence type="ECO:0000256" key="6">
    <source>
        <dbReference type="SAM" id="SignalP"/>
    </source>
</evidence>
<proteinExistence type="predicted"/>
<evidence type="ECO:0000313" key="9">
    <source>
        <dbReference type="Proteomes" id="UP001151516"/>
    </source>
</evidence>
<dbReference type="EMBL" id="JANBTX010000037">
    <property type="protein sequence ID" value="KAJ2688852.1"/>
    <property type="molecule type" value="Genomic_DNA"/>
</dbReference>
<dbReference type="InterPro" id="IPR044609">
    <property type="entry name" value="FKBP2/11"/>
</dbReference>
<keyword evidence="6" id="KW-0732">Signal</keyword>
<dbReference type="PROSITE" id="PS50059">
    <property type="entry name" value="FKBP_PPIASE"/>
    <property type="match status" value="1"/>
</dbReference>
<dbReference type="PANTHER" id="PTHR45779">
    <property type="entry name" value="PEPTIDYLPROLYL ISOMERASE"/>
    <property type="match status" value="1"/>
</dbReference>
<keyword evidence="9" id="KW-1185">Reference proteome</keyword>
<name>A0A9W8GLI7_9FUNG</name>
<keyword evidence="3 5" id="KW-0697">Rotamase</keyword>
<dbReference type="Gene3D" id="3.10.50.40">
    <property type="match status" value="1"/>
</dbReference>
<dbReference type="SUPFAM" id="SSF54534">
    <property type="entry name" value="FKBP-like"/>
    <property type="match status" value="1"/>
</dbReference>
<feature type="chain" id="PRO_5040818969" description="peptidylprolyl isomerase" evidence="6">
    <location>
        <begin position="24"/>
        <end position="159"/>
    </location>
</feature>
<evidence type="ECO:0000256" key="5">
    <source>
        <dbReference type="PROSITE-ProRule" id="PRU00277"/>
    </source>
</evidence>
<dbReference type="Proteomes" id="UP001151516">
    <property type="component" value="Unassembled WGS sequence"/>
</dbReference>
<evidence type="ECO:0000256" key="1">
    <source>
        <dbReference type="ARBA" id="ARBA00000971"/>
    </source>
</evidence>